<gene>
    <name evidence="1" type="ORF">WJ0W_000758</name>
</gene>
<dbReference type="EMBL" id="CALYLO010000001">
    <property type="protein sequence ID" value="CAH8243518.1"/>
    <property type="molecule type" value="Genomic_DNA"/>
</dbReference>
<protein>
    <submittedName>
        <fullName evidence="1">Uncharacterized protein</fullName>
    </submittedName>
</protein>
<keyword evidence="2" id="KW-1185">Reference proteome</keyword>
<name>A0ABN8U1X1_9BACL</name>
<proteinExistence type="predicted"/>
<accession>A0ABN8U1X1</accession>
<reference evidence="1" key="1">
    <citation type="submission" date="2022-06" db="EMBL/GenBank/DDBJ databases">
        <authorList>
            <person name="Dietemann V."/>
            <person name="Ory F."/>
            <person name="Dainat B."/>
            <person name="Oberhansli S."/>
        </authorList>
    </citation>
    <scope>NUCLEOTIDE SEQUENCE</scope>
    <source>
        <strain evidence="1">Ena-SAMPLE-TAB-26-04-2022-14:26:32:270-5432</strain>
    </source>
</reference>
<evidence type="ECO:0000313" key="2">
    <source>
        <dbReference type="Proteomes" id="UP001154322"/>
    </source>
</evidence>
<sequence length="97" mass="11026">MRRLRRGLELHIAGALPEAAFLLVEEKSAILKREARRMIGSLAVPSNLPTMSKPMLLPRHAGATSLVHITLRNPRYIVHERYAFFVFPILPKDKEVT</sequence>
<evidence type="ECO:0000313" key="1">
    <source>
        <dbReference type="EMBL" id="CAH8243518.1"/>
    </source>
</evidence>
<dbReference type="Proteomes" id="UP001154322">
    <property type="component" value="Unassembled WGS sequence"/>
</dbReference>
<organism evidence="1 2">
    <name type="scientific">Paenibacillus melissococcoides</name>
    <dbReference type="NCBI Taxonomy" id="2912268"/>
    <lineage>
        <taxon>Bacteria</taxon>
        <taxon>Bacillati</taxon>
        <taxon>Bacillota</taxon>
        <taxon>Bacilli</taxon>
        <taxon>Bacillales</taxon>
        <taxon>Paenibacillaceae</taxon>
        <taxon>Paenibacillus</taxon>
    </lineage>
</organism>
<comment type="caution">
    <text evidence="1">The sequence shown here is derived from an EMBL/GenBank/DDBJ whole genome shotgun (WGS) entry which is preliminary data.</text>
</comment>